<dbReference type="Proteomes" id="UP000622890">
    <property type="component" value="Unassembled WGS sequence"/>
</dbReference>
<dbReference type="RefSeq" id="WP_234484739.1">
    <property type="nucleotide sequence ID" value="NZ_JAEPBG010000011.1"/>
</dbReference>
<organism evidence="1 2">
    <name type="scientific">Noviherbaspirillum pedocola</name>
    <dbReference type="NCBI Taxonomy" id="2801341"/>
    <lineage>
        <taxon>Bacteria</taxon>
        <taxon>Pseudomonadati</taxon>
        <taxon>Pseudomonadota</taxon>
        <taxon>Betaproteobacteria</taxon>
        <taxon>Burkholderiales</taxon>
        <taxon>Oxalobacteraceae</taxon>
        <taxon>Noviherbaspirillum</taxon>
    </lineage>
</organism>
<gene>
    <name evidence="1" type="ORF">JJB74_22210</name>
</gene>
<reference evidence="1" key="1">
    <citation type="submission" date="2021-01" db="EMBL/GenBank/DDBJ databases">
        <title>Genome sequence of strain Noviherbaspirillum sp. DKR-6.</title>
        <authorList>
            <person name="Chaudhary D.K."/>
        </authorList>
    </citation>
    <scope>NUCLEOTIDE SEQUENCE</scope>
    <source>
        <strain evidence="1">DKR-6</strain>
    </source>
</reference>
<dbReference type="EMBL" id="JAEPBG010000011">
    <property type="protein sequence ID" value="MBK4737343.1"/>
    <property type="molecule type" value="Genomic_DNA"/>
</dbReference>
<sequence length="52" mass="5756">MLSTFNVHFFGLSTAAQMPALVSLAKRGSLAHSHTLLNEEWLLALASRFIQQ</sequence>
<proteinExistence type="predicted"/>
<comment type="caution">
    <text evidence="1">The sequence shown here is derived from an EMBL/GenBank/DDBJ whole genome shotgun (WGS) entry which is preliminary data.</text>
</comment>
<evidence type="ECO:0000313" key="1">
    <source>
        <dbReference type="EMBL" id="MBK4737343.1"/>
    </source>
</evidence>
<accession>A0A934SXI9</accession>
<protein>
    <submittedName>
        <fullName evidence="1">Uncharacterized protein</fullName>
    </submittedName>
</protein>
<evidence type="ECO:0000313" key="2">
    <source>
        <dbReference type="Proteomes" id="UP000622890"/>
    </source>
</evidence>
<dbReference type="AlphaFoldDB" id="A0A934SXI9"/>
<name>A0A934SXI9_9BURK</name>
<keyword evidence="2" id="KW-1185">Reference proteome</keyword>